<dbReference type="Pfam" id="PF07484">
    <property type="entry name" value="Collar"/>
    <property type="match status" value="1"/>
</dbReference>
<reference evidence="2 3" key="1">
    <citation type="submission" date="2021-03" db="EMBL/GenBank/DDBJ databases">
        <title>Fibrella sp. HMF5036 genome sequencing and assembly.</title>
        <authorList>
            <person name="Kang H."/>
            <person name="Kim H."/>
            <person name="Bae S."/>
            <person name="Joh K."/>
        </authorList>
    </citation>
    <scope>NUCLEOTIDE SEQUENCE [LARGE SCALE GENOMIC DNA]</scope>
    <source>
        <strain evidence="2 3">HMF5036</strain>
    </source>
</reference>
<proteinExistence type="predicted"/>
<dbReference type="Proteomes" id="UP000664795">
    <property type="component" value="Unassembled WGS sequence"/>
</dbReference>
<name>A0A939GCU4_9BACT</name>
<evidence type="ECO:0000313" key="3">
    <source>
        <dbReference type="Proteomes" id="UP000664795"/>
    </source>
</evidence>
<sequence length="189" mass="19918">MENTFTGATPYVGEIRLVGLNFAINGWAICNGQLLSISENEVLFNLIGTTYGGDGQSTFGVPDLRGRVPIHMGQGPGLPNYTIGQAAGSFEQTLTVQHLPAHTHPYTYQPLAQLGAGTATNPENGFFAAGAGRGGQFYQPLANANTQMANVTTLAQTSSAGGNQPIQIAQPYLVLNYVISLFGIYPTPN</sequence>
<dbReference type="AlphaFoldDB" id="A0A939GCU4"/>
<dbReference type="EMBL" id="JAFMYU010000025">
    <property type="protein sequence ID" value="MBO0934038.1"/>
    <property type="molecule type" value="Genomic_DNA"/>
</dbReference>
<gene>
    <name evidence="2" type="ORF">J2I48_23725</name>
</gene>
<keyword evidence="3" id="KW-1185">Reference proteome</keyword>
<feature type="domain" description="Phage tail collar" evidence="1">
    <location>
        <begin position="13"/>
        <end position="69"/>
    </location>
</feature>
<evidence type="ECO:0000313" key="2">
    <source>
        <dbReference type="EMBL" id="MBO0934038.1"/>
    </source>
</evidence>
<evidence type="ECO:0000259" key="1">
    <source>
        <dbReference type="Pfam" id="PF07484"/>
    </source>
</evidence>
<protein>
    <submittedName>
        <fullName evidence="2">Phage tail protein</fullName>
    </submittedName>
</protein>
<dbReference type="InterPro" id="IPR011083">
    <property type="entry name" value="Phage_tail_collar_dom"/>
</dbReference>
<dbReference type="RefSeq" id="WP_207338003.1">
    <property type="nucleotide sequence ID" value="NZ_JAFMYU010000025.1"/>
</dbReference>
<dbReference type="Gene3D" id="3.90.1340.10">
    <property type="entry name" value="Phage tail collar domain"/>
    <property type="match status" value="1"/>
</dbReference>
<dbReference type="SUPFAM" id="SSF88874">
    <property type="entry name" value="Receptor-binding domain of short tail fibre protein gp12"/>
    <property type="match status" value="1"/>
</dbReference>
<accession>A0A939GCU4</accession>
<dbReference type="InterPro" id="IPR037053">
    <property type="entry name" value="Phage_tail_collar_dom_sf"/>
</dbReference>
<organism evidence="2 3">
    <name type="scientific">Fibrella aquatilis</name>
    <dbReference type="NCBI Taxonomy" id="2817059"/>
    <lineage>
        <taxon>Bacteria</taxon>
        <taxon>Pseudomonadati</taxon>
        <taxon>Bacteroidota</taxon>
        <taxon>Cytophagia</taxon>
        <taxon>Cytophagales</taxon>
        <taxon>Spirosomataceae</taxon>
        <taxon>Fibrella</taxon>
    </lineage>
</organism>
<comment type="caution">
    <text evidence="2">The sequence shown here is derived from an EMBL/GenBank/DDBJ whole genome shotgun (WGS) entry which is preliminary data.</text>
</comment>